<dbReference type="Proteomes" id="UP000536604">
    <property type="component" value="Unassembled WGS sequence"/>
</dbReference>
<evidence type="ECO:0000256" key="1">
    <source>
        <dbReference type="ARBA" id="ARBA00023125"/>
    </source>
</evidence>
<name>A0A841IHJ1_9ACTN</name>
<dbReference type="RefSeq" id="WP_184285836.1">
    <property type="nucleotide sequence ID" value="NZ_JACHJO010000001.1"/>
</dbReference>
<evidence type="ECO:0000313" key="5">
    <source>
        <dbReference type="Proteomes" id="UP000536604"/>
    </source>
</evidence>
<gene>
    <name evidence="4" type="ORF">FHS13_000175</name>
</gene>
<dbReference type="InterPro" id="IPR050109">
    <property type="entry name" value="HTH-type_TetR-like_transc_reg"/>
</dbReference>
<dbReference type="InterPro" id="IPR041678">
    <property type="entry name" value="TetR_C_16"/>
</dbReference>
<dbReference type="SUPFAM" id="SSF46689">
    <property type="entry name" value="Homeodomain-like"/>
    <property type="match status" value="1"/>
</dbReference>
<sequence>MASASTRDDIRSAASRLFRERGFARTTVREIAAQAGVDPALVIRHFGTKELLFLETMRLSMNDEPLLDVPPERLGERFVEVLLDGDEPSREIFLALVRGSGEPRIAARLKETHEKAFVEPLRARLTGPDAETRARMAGALVAGLLYSLWVAGDERLLAADRSELVTRYGALVQQVLTPGE</sequence>
<dbReference type="InterPro" id="IPR001647">
    <property type="entry name" value="HTH_TetR"/>
</dbReference>
<dbReference type="PANTHER" id="PTHR30055">
    <property type="entry name" value="HTH-TYPE TRANSCRIPTIONAL REGULATOR RUTR"/>
    <property type="match status" value="1"/>
</dbReference>
<proteinExistence type="predicted"/>
<dbReference type="PANTHER" id="PTHR30055:SF235">
    <property type="entry name" value="TRANSCRIPTIONAL REGULATORY PROTEIN"/>
    <property type="match status" value="1"/>
</dbReference>
<dbReference type="PRINTS" id="PR00455">
    <property type="entry name" value="HTHTETR"/>
</dbReference>
<dbReference type="InterPro" id="IPR036271">
    <property type="entry name" value="Tet_transcr_reg_TetR-rel_C_sf"/>
</dbReference>
<accession>A0A841IHJ1</accession>
<dbReference type="EMBL" id="JACHJO010000001">
    <property type="protein sequence ID" value="MBB6118247.1"/>
    <property type="molecule type" value="Genomic_DNA"/>
</dbReference>
<dbReference type="PROSITE" id="PS50977">
    <property type="entry name" value="HTH_TETR_2"/>
    <property type="match status" value="1"/>
</dbReference>
<organism evidence="4 5">
    <name type="scientific">Nocardiopsis algeriensis</name>
    <dbReference type="NCBI Taxonomy" id="1478215"/>
    <lineage>
        <taxon>Bacteria</taxon>
        <taxon>Bacillati</taxon>
        <taxon>Actinomycetota</taxon>
        <taxon>Actinomycetes</taxon>
        <taxon>Streptosporangiales</taxon>
        <taxon>Nocardiopsidaceae</taxon>
        <taxon>Nocardiopsis</taxon>
    </lineage>
</organism>
<feature type="domain" description="HTH tetR-type" evidence="3">
    <location>
        <begin position="4"/>
        <end position="64"/>
    </location>
</feature>
<reference evidence="4 5" key="1">
    <citation type="submission" date="2020-08" db="EMBL/GenBank/DDBJ databases">
        <title>Genomic Encyclopedia of Type Strains, Phase III (KMG-III): the genomes of soil and plant-associated and newly described type strains.</title>
        <authorList>
            <person name="Whitman W."/>
        </authorList>
    </citation>
    <scope>NUCLEOTIDE SEQUENCE [LARGE SCALE GENOMIC DNA]</scope>
    <source>
        <strain evidence="4 5">CECT 8712</strain>
    </source>
</reference>
<dbReference type="Pfam" id="PF17920">
    <property type="entry name" value="TetR_C_16"/>
    <property type="match status" value="1"/>
</dbReference>
<feature type="DNA-binding region" description="H-T-H motif" evidence="2">
    <location>
        <begin position="27"/>
        <end position="46"/>
    </location>
</feature>
<dbReference type="SUPFAM" id="SSF48498">
    <property type="entry name" value="Tetracyclin repressor-like, C-terminal domain"/>
    <property type="match status" value="1"/>
</dbReference>
<dbReference type="GO" id="GO:0003700">
    <property type="term" value="F:DNA-binding transcription factor activity"/>
    <property type="evidence" value="ECO:0007669"/>
    <property type="project" value="TreeGrafter"/>
</dbReference>
<evidence type="ECO:0000313" key="4">
    <source>
        <dbReference type="EMBL" id="MBB6118247.1"/>
    </source>
</evidence>
<dbReference type="GO" id="GO:0000976">
    <property type="term" value="F:transcription cis-regulatory region binding"/>
    <property type="evidence" value="ECO:0007669"/>
    <property type="project" value="TreeGrafter"/>
</dbReference>
<evidence type="ECO:0000259" key="3">
    <source>
        <dbReference type="PROSITE" id="PS50977"/>
    </source>
</evidence>
<comment type="caution">
    <text evidence="4">The sequence shown here is derived from an EMBL/GenBank/DDBJ whole genome shotgun (WGS) entry which is preliminary data.</text>
</comment>
<dbReference type="Gene3D" id="1.10.357.10">
    <property type="entry name" value="Tetracycline Repressor, domain 2"/>
    <property type="match status" value="1"/>
</dbReference>
<dbReference type="Pfam" id="PF00440">
    <property type="entry name" value="TetR_N"/>
    <property type="match status" value="1"/>
</dbReference>
<keyword evidence="5" id="KW-1185">Reference proteome</keyword>
<evidence type="ECO:0000256" key="2">
    <source>
        <dbReference type="PROSITE-ProRule" id="PRU00335"/>
    </source>
</evidence>
<dbReference type="AlphaFoldDB" id="A0A841IHJ1"/>
<dbReference type="InterPro" id="IPR009057">
    <property type="entry name" value="Homeodomain-like_sf"/>
</dbReference>
<protein>
    <submittedName>
        <fullName evidence="4">AcrR family transcriptional regulator</fullName>
    </submittedName>
</protein>
<keyword evidence="1 2" id="KW-0238">DNA-binding</keyword>